<proteinExistence type="predicted"/>
<sequence length="250" mass="27838">TGESMIKVQYVSPLDNIIYVDLTAKPKMIDWDGDGKMDLFVGTIGPDPRMNASWSDGLHSSRFLWHRNVGENGKLLFEYEPTEIMIEGKSLGEYFNGFVGFDVVDFDNDGDLDILLGSGDDNHLYLIENVGTRQNPILKAPVRLEAEGRPLDFHEPFVAPAAYADGDLLHVFVCSRPSNVYYLEAIGRDEKGWPIWKSPTRVTVPAEKADQAPVSVGYLASVNVVDWRNKGSLDIITGDENGNIVLFENE</sequence>
<evidence type="ECO:0000313" key="2">
    <source>
        <dbReference type="EMBL" id="GAG39660.1"/>
    </source>
</evidence>
<comment type="caution">
    <text evidence="2">The sequence shown here is derived from an EMBL/GenBank/DDBJ whole genome shotgun (WGS) entry which is preliminary data.</text>
</comment>
<evidence type="ECO:0008006" key="3">
    <source>
        <dbReference type="Google" id="ProtNLM"/>
    </source>
</evidence>
<name>X0X9B8_9ZZZZ</name>
<dbReference type="InterPro" id="IPR028994">
    <property type="entry name" value="Integrin_alpha_N"/>
</dbReference>
<dbReference type="InterPro" id="IPR013517">
    <property type="entry name" value="FG-GAP"/>
</dbReference>
<gene>
    <name evidence="2" type="ORF">S01H1_65771</name>
</gene>
<protein>
    <recommendedName>
        <fullName evidence="3">VCBS repeat-containing protein</fullName>
    </recommendedName>
</protein>
<feature type="non-terminal residue" evidence="2">
    <location>
        <position position="1"/>
    </location>
</feature>
<organism evidence="2">
    <name type="scientific">marine sediment metagenome</name>
    <dbReference type="NCBI Taxonomy" id="412755"/>
    <lineage>
        <taxon>unclassified sequences</taxon>
        <taxon>metagenomes</taxon>
        <taxon>ecological metagenomes</taxon>
    </lineage>
</organism>
<reference evidence="2" key="1">
    <citation type="journal article" date="2014" name="Front. Microbiol.">
        <title>High frequency of phylogenetically diverse reductive dehalogenase-homologous genes in deep subseafloor sedimentary metagenomes.</title>
        <authorList>
            <person name="Kawai M."/>
            <person name="Futagami T."/>
            <person name="Toyoda A."/>
            <person name="Takaki Y."/>
            <person name="Nishi S."/>
            <person name="Hori S."/>
            <person name="Arai W."/>
            <person name="Tsubouchi T."/>
            <person name="Morono Y."/>
            <person name="Uchiyama I."/>
            <person name="Ito T."/>
            <person name="Fujiyama A."/>
            <person name="Inagaki F."/>
            <person name="Takami H."/>
        </authorList>
    </citation>
    <scope>NUCLEOTIDE SEQUENCE</scope>
    <source>
        <strain evidence="2">Expedition CK06-06</strain>
    </source>
</reference>
<dbReference type="SUPFAM" id="SSF69318">
    <property type="entry name" value="Integrin alpha N-terminal domain"/>
    <property type="match status" value="1"/>
</dbReference>
<dbReference type="Pfam" id="PF13517">
    <property type="entry name" value="FG-GAP_3"/>
    <property type="match status" value="1"/>
</dbReference>
<feature type="non-terminal residue" evidence="2">
    <location>
        <position position="250"/>
    </location>
</feature>
<dbReference type="AlphaFoldDB" id="X0X9B8"/>
<keyword evidence="1" id="KW-0732">Signal</keyword>
<accession>X0X9B8</accession>
<evidence type="ECO:0000256" key="1">
    <source>
        <dbReference type="ARBA" id="ARBA00022729"/>
    </source>
</evidence>
<dbReference type="EMBL" id="BARS01043444">
    <property type="protein sequence ID" value="GAG39660.1"/>
    <property type="molecule type" value="Genomic_DNA"/>
</dbReference>